<dbReference type="RefSeq" id="WP_250923394.1">
    <property type="nucleotide sequence ID" value="NZ_JAMQAW010000057.1"/>
</dbReference>
<sequence>MPTLRGLGVVVVSDLERTAWRLQSQADQWADALSGEAPDATAGDRVWEQELIRTAFADAARLTDQPKGW</sequence>
<evidence type="ECO:0000313" key="1">
    <source>
        <dbReference type="EMBL" id="MCM2393080.1"/>
    </source>
</evidence>
<name>A0ABT0UY95_9ACTN</name>
<dbReference type="EMBL" id="JAMQAW010000057">
    <property type="protein sequence ID" value="MCM2393080.1"/>
    <property type="molecule type" value="Genomic_DNA"/>
</dbReference>
<accession>A0ABT0UY95</accession>
<organism evidence="1 2">
    <name type="scientific">Streptomyces albipurpureus</name>
    <dbReference type="NCBI Taxonomy" id="2897419"/>
    <lineage>
        <taxon>Bacteria</taxon>
        <taxon>Bacillati</taxon>
        <taxon>Actinomycetota</taxon>
        <taxon>Actinomycetes</taxon>
        <taxon>Kitasatosporales</taxon>
        <taxon>Streptomycetaceae</taxon>
        <taxon>Streptomyces</taxon>
    </lineage>
</organism>
<reference evidence="1" key="1">
    <citation type="submission" date="2022-06" db="EMBL/GenBank/DDBJ databases">
        <title>Genome public.</title>
        <authorList>
            <person name="Sun Q."/>
        </authorList>
    </citation>
    <scope>NUCLEOTIDE SEQUENCE</scope>
    <source>
        <strain evidence="1">CWNU-1</strain>
    </source>
</reference>
<evidence type="ECO:0000313" key="2">
    <source>
        <dbReference type="Proteomes" id="UP001431429"/>
    </source>
</evidence>
<gene>
    <name evidence="1" type="ORF">NBG84_33180</name>
</gene>
<proteinExistence type="predicted"/>
<keyword evidence="2" id="KW-1185">Reference proteome</keyword>
<dbReference type="Proteomes" id="UP001431429">
    <property type="component" value="Unassembled WGS sequence"/>
</dbReference>
<protein>
    <submittedName>
        <fullName evidence="1">Uncharacterized protein</fullName>
    </submittedName>
</protein>
<comment type="caution">
    <text evidence="1">The sequence shown here is derived from an EMBL/GenBank/DDBJ whole genome shotgun (WGS) entry which is preliminary data.</text>
</comment>